<dbReference type="Proteomes" id="UP001165085">
    <property type="component" value="Unassembled WGS sequence"/>
</dbReference>
<dbReference type="SMART" id="SM00743">
    <property type="entry name" value="Agenet"/>
    <property type="match status" value="7"/>
</dbReference>
<feature type="domain" description="Tudor" evidence="2">
    <location>
        <begin position="171"/>
        <end position="229"/>
    </location>
</feature>
<feature type="region of interest" description="Disordered" evidence="1">
    <location>
        <begin position="79"/>
        <end position="104"/>
    </location>
</feature>
<feature type="region of interest" description="Disordered" evidence="1">
    <location>
        <begin position="1"/>
        <end position="33"/>
    </location>
</feature>
<dbReference type="InterPro" id="IPR002999">
    <property type="entry name" value="Tudor"/>
</dbReference>
<feature type="region of interest" description="Disordered" evidence="1">
    <location>
        <begin position="588"/>
        <end position="638"/>
    </location>
</feature>
<feature type="domain" description="Tudor" evidence="2">
    <location>
        <begin position="448"/>
        <end position="506"/>
    </location>
</feature>
<feature type="compositionally biased region" description="Basic and acidic residues" evidence="1">
    <location>
        <begin position="528"/>
        <end position="539"/>
    </location>
</feature>
<feature type="domain" description="Agenet" evidence="3">
    <location>
        <begin position="98"/>
        <end position="156"/>
    </location>
</feature>
<evidence type="ECO:0000313" key="5">
    <source>
        <dbReference type="Proteomes" id="UP001165085"/>
    </source>
</evidence>
<feature type="region of interest" description="Disordered" evidence="1">
    <location>
        <begin position="136"/>
        <end position="176"/>
    </location>
</feature>
<dbReference type="CDD" id="cd04508">
    <property type="entry name" value="Tudor_SF"/>
    <property type="match status" value="8"/>
</dbReference>
<evidence type="ECO:0000313" key="4">
    <source>
        <dbReference type="EMBL" id="GMH81810.1"/>
    </source>
</evidence>
<proteinExistence type="predicted"/>
<feature type="domain" description="Agenet" evidence="3">
    <location>
        <begin position="242"/>
        <end position="300"/>
    </location>
</feature>
<feature type="region of interest" description="Disordered" evidence="1">
    <location>
        <begin position="500"/>
        <end position="539"/>
    </location>
</feature>
<organism evidence="4 5">
    <name type="scientific">Triparma strigata</name>
    <dbReference type="NCBI Taxonomy" id="1606541"/>
    <lineage>
        <taxon>Eukaryota</taxon>
        <taxon>Sar</taxon>
        <taxon>Stramenopiles</taxon>
        <taxon>Ochrophyta</taxon>
        <taxon>Bolidophyceae</taxon>
        <taxon>Parmales</taxon>
        <taxon>Triparmaceae</taxon>
        <taxon>Triparma</taxon>
    </lineage>
</organism>
<evidence type="ECO:0008006" key="6">
    <source>
        <dbReference type="Google" id="ProtNLM"/>
    </source>
</evidence>
<feature type="domain" description="Tudor" evidence="2">
    <location>
        <begin position="242"/>
        <end position="300"/>
    </location>
</feature>
<reference evidence="5" key="1">
    <citation type="journal article" date="2023" name="Commun. Biol.">
        <title>Genome analysis of Parmales, the sister group of diatoms, reveals the evolutionary specialization of diatoms from phago-mixotrophs to photoautotrophs.</title>
        <authorList>
            <person name="Ban H."/>
            <person name="Sato S."/>
            <person name="Yoshikawa S."/>
            <person name="Yamada K."/>
            <person name="Nakamura Y."/>
            <person name="Ichinomiya M."/>
            <person name="Sato N."/>
            <person name="Blanc-Mathieu R."/>
            <person name="Endo H."/>
            <person name="Kuwata A."/>
            <person name="Ogata H."/>
        </authorList>
    </citation>
    <scope>NUCLEOTIDE SEQUENCE [LARGE SCALE GENOMIC DNA]</scope>
    <source>
        <strain evidence="5">NIES 3701</strain>
    </source>
</reference>
<dbReference type="PANTHER" id="PTHR34157">
    <property type="entry name" value="TUZIN"/>
    <property type="match status" value="1"/>
</dbReference>
<evidence type="ECO:0000256" key="1">
    <source>
        <dbReference type="SAM" id="MobiDB-lite"/>
    </source>
</evidence>
<accession>A0A9W7B5E1</accession>
<feature type="domain" description="Agenet" evidence="3">
    <location>
        <begin position="27"/>
        <end position="92"/>
    </location>
</feature>
<feature type="domain" description="Tudor" evidence="2">
    <location>
        <begin position="315"/>
        <end position="373"/>
    </location>
</feature>
<feature type="compositionally biased region" description="Basic and acidic residues" evidence="1">
    <location>
        <begin position="17"/>
        <end position="33"/>
    </location>
</feature>
<feature type="domain" description="Tudor" evidence="2">
    <location>
        <begin position="537"/>
        <end position="595"/>
    </location>
</feature>
<evidence type="ECO:0000259" key="3">
    <source>
        <dbReference type="SMART" id="SM00743"/>
    </source>
</evidence>
<dbReference type="SUPFAM" id="SSF63748">
    <property type="entry name" value="Tudor/PWWP/MBT"/>
    <property type="match status" value="1"/>
</dbReference>
<feature type="domain" description="Tudor" evidence="2">
    <location>
        <begin position="27"/>
        <end position="85"/>
    </location>
</feature>
<dbReference type="Pfam" id="PF18359">
    <property type="entry name" value="Tudor_5"/>
    <property type="match status" value="2"/>
</dbReference>
<dbReference type="InterPro" id="IPR041291">
    <property type="entry name" value="TUDOR_5"/>
</dbReference>
<dbReference type="InterPro" id="IPR014002">
    <property type="entry name" value="Agenet_dom_plant"/>
</dbReference>
<feature type="compositionally biased region" description="Basic and acidic residues" evidence="1">
    <location>
        <begin position="628"/>
        <end position="638"/>
    </location>
</feature>
<feature type="domain" description="Tudor" evidence="2">
    <location>
        <begin position="386"/>
        <end position="444"/>
    </location>
</feature>
<dbReference type="SMART" id="SM00333">
    <property type="entry name" value="TUDOR"/>
    <property type="match status" value="8"/>
</dbReference>
<dbReference type="PANTHER" id="PTHR34157:SF2">
    <property type="entry name" value="TUZIN"/>
    <property type="match status" value="1"/>
</dbReference>
<feature type="domain" description="Agenet" evidence="3">
    <location>
        <begin position="386"/>
        <end position="447"/>
    </location>
</feature>
<feature type="domain" description="Agenet" evidence="3">
    <location>
        <begin position="171"/>
        <end position="236"/>
    </location>
</feature>
<comment type="caution">
    <text evidence="4">The sequence shown here is derived from an EMBL/GenBank/DDBJ whole genome shotgun (WGS) entry which is preliminary data.</text>
</comment>
<evidence type="ECO:0000259" key="2">
    <source>
        <dbReference type="SMART" id="SM00333"/>
    </source>
</evidence>
<dbReference type="EMBL" id="BRXY01000261">
    <property type="protein sequence ID" value="GMH81810.1"/>
    <property type="molecule type" value="Genomic_DNA"/>
</dbReference>
<dbReference type="OrthoDB" id="76557at2759"/>
<dbReference type="Gene3D" id="2.30.30.140">
    <property type="match status" value="8"/>
</dbReference>
<dbReference type="AlphaFoldDB" id="A0A9W7B5E1"/>
<name>A0A9W7B5E1_9STRA</name>
<protein>
    <recommendedName>
        <fullName evidence="6">Tudor domain-containing protein</fullName>
    </recommendedName>
</protein>
<feature type="region of interest" description="Disordered" evidence="1">
    <location>
        <begin position="289"/>
        <end position="320"/>
    </location>
</feature>
<feature type="domain" description="Agenet" evidence="3">
    <location>
        <begin position="315"/>
        <end position="380"/>
    </location>
</feature>
<feature type="region of interest" description="Disordered" evidence="1">
    <location>
        <begin position="369"/>
        <end position="391"/>
    </location>
</feature>
<feature type="domain" description="Agenet" evidence="3">
    <location>
        <begin position="537"/>
        <end position="595"/>
    </location>
</feature>
<feature type="region of interest" description="Disordered" evidence="1">
    <location>
        <begin position="225"/>
        <end position="248"/>
    </location>
</feature>
<keyword evidence="5" id="KW-1185">Reference proteome</keyword>
<sequence length="638" mass="71662">MACVKLEDGGGSDSEDDRGRGRNDSDAALEDGTKVEARYRGKAKYYPGKISRVRSNGTYDVAYDDGEKEFGVKREMIKVLESSSRSRSRGRDDSDAGDGISEGDKVEARYRGKMKWYAGKVARVRSNGTMDIHYDDGEKELGVDPSFVRAVKKSSSRSPRGRRDDSETEGGALEEGTKVEARYRGKAKYYPGKISRVRSNGTYDINYDDGEKEFGVKKEFIKVLESNSRSRSRGRDDSDADDGIGEGDKVEARYRGKMKWYAGKVARVRSNGTMDIHYDDGEKELGIDPSFVRAVKKSSSRSPRGRRDDSETEGGALEEGTKVEARYRGKAKYYPGKISRVRSNGTYDINYDDGEKEFGVKKEFIKVLESNSRSRSRGRDDSEASDDILEDDKVEARYRGKSKWYPGKVARVRSNGTMDIHYDDGEKELGVDPTFVRRLKTSPSKSKQTYREGTKIEARYRGKSKYYPGYISSSHNDGTYDIEYDDGEFESHVKLEYIKTKGGGMGRSPRDNKGVSFNPEKDDFETVESPRSDNERVNYRTGMKVEARYGGKSKWYGGKITRVRLSGNVDVEYDDGDKEENVRVEMVRVVGGGGGGSEGRRRRGSFSNSYDGGRRTGGGSRSPRSPRRRLDSRLSDLD</sequence>
<feature type="domain" description="Tudor" evidence="2">
    <location>
        <begin position="98"/>
        <end position="156"/>
    </location>
</feature>
<gene>
    <name evidence="4" type="ORF">TrST_g4830</name>
</gene>